<dbReference type="KEGG" id="smo:SELMODRAFT_418757"/>
<dbReference type="Gramene" id="EFJ19910">
    <property type="protein sequence ID" value="EFJ19910"/>
    <property type="gene ID" value="SELMODRAFT_418757"/>
</dbReference>
<dbReference type="Proteomes" id="UP000001514">
    <property type="component" value="Unassembled WGS sequence"/>
</dbReference>
<keyword evidence="1" id="KW-0812">Transmembrane</keyword>
<feature type="transmembrane region" description="Helical" evidence="1">
    <location>
        <begin position="239"/>
        <end position="259"/>
    </location>
</feature>
<dbReference type="GO" id="GO:0016020">
    <property type="term" value="C:membrane"/>
    <property type="evidence" value="ECO:0000318"/>
    <property type="project" value="GO_Central"/>
</dbReference>
<dbReference type="FunCoup" id="D8S6A9">
    <property type="interactions" value="25"/>
</dbReference>
<feature type="transmembrane region" description="Helical" evidence="1">
    <location>
        <begin position="107"/>
        <end position="128"/>
    </location>
</feature>
<dbReference type="eggNOG" id="ENOG502QTZM">
    <property type="taxonomic scope" value="Eukaryota"/>
</dbReference>
<dbReference type="HOGENOM" id="CLU_051754_0_1_1"/>
<keyword evidence="1" id="KW-0472">Membrane</keyword>
<proteinExistence type="predicted"/>
<gene>
    <name evidence="2" type="ORF">SELMODRAFT_418757</name>
</gene>
<evidence type="ECO:0000313" key="2">
    <source>
        <dbReference type="EMBL" id="EFJ19910.1"/>
    </source>
</evidence>
<keyword evidence="3" id="KW-1185">Reference proteome</keyword>
<evidence type="ECO:0000256" key="1">
    <source>
        <dbReference type="SAM" id="Phobius"/>
    </source>
</evidence>
<feature type="transmembrane region" description="Helical" evidence="1">
    <location>
        <begin position="172"/>
        <end position="199"/>
    </location>
</feature>
<keyword evidence="1" id="KW-1133">Transmembrane helix</keyword>
<organism evidence="3">
    <name type="scientific">Selaginella moellendorffii</name>
    <name type="common">Spikemoss</name>
    <dbReference type="NCBI Taxonomy" id="88036"/>
    <lineage>
        <taxon>Eukaryota</taxon>
        <taxon>Viridiplantae</taxon>
        <taxon>Streptophyta</taxon>
        <taxon>Embryophyta</taxon>
        <taxon>Tracheophyta</taxon>
        <taxon>Lycopodiopsida</taxon>
        <taxon>Selaginellales</taxon>
        <taxon>Selaginellaceae</taxon>
        <taxon>Selaginella</taxon>
    </lineage>
</organism>
<feature type="transmembrane region" description="Helical" evidence="1">
    <location>
        <begin position="12"/>
        <end position="33"/>
    </location>
</feature>
<dbReference type="PANTHER" id="PTHR12242">
    <property type="entry name" value="OS02G0130600 PROTEIN-RELATED"/>
    <property type="match status" value="1"/>
</dbReference>
<dbReference type="OrthoDB" id="419711at2759"/>
<protein>
    <submittedName>
        <fullName evidence="2">Uncharacterized protein</fullName>
    </submittedName>
</protein>
<name>D8S6A9_SELML</name>
<accession>D8S6A9</accession>
<feature type="transmembrane region" description="Helical" evidence="1">
    <location>
        <begin position="72"/>
        <end position="95"/>
    </location>
</feature>
<dbReference type="InParanoid" id="D8S6A9"/>
<dbReference type="AlphaFoldDB" id="D8S6A9"/>
<dbReference type="PANTHER" id="PTHR12242:SF22">
    <property type="entry name" value="OS02G0130600 PROTEIN"/>
    <property type="match status" value="1"/>
</dbReference>
<dbReference type="EMBL" id="GL377604">
    <property type="protein sequence ID" value="EFJ19910.1"/>
    <property type="molecule type" value="Genomic_DNA"/>
</dbReference>
<reference evidence="2 3" key="1">
    <citation type="journal article" date="2011" name="Science">
        <title>The Selaginella genome identifies genetic changes associated with the evolution of vascular plants.</title>
        <authorList>
            <person name="Banks J.A."/>
            <person name="Nishiyama T."/>
            <person name="Hasebe M."/>
            <person name="Bowman J.L."/>
            <person name="Gribskov M."/>
            <person name="dePamphilis C."/>
            <person name="Albert V.A."/>
            <person name="Aono N."/>
            <person name="Aoyama T."/>
            <person name="Ambrose B.A."/>
            <person name="Ashton N.W."/>
            <person name="Axtell M.J."/>
            <person name="Barker E."/>
            <person name="Barker M.S."/>
            <person name="Bennetzen J.L."/>
            <person name="Bonawitz N.D."/>
            <person name="Chapple C."/>
            <person name="Cheng C."/>
            <person name="Correa L.G."/>
            <person name="Dacre M."/>
            <person name="DeBarry J."/>
            <person name="Dreyer I."/>
            <person name="Elias M."/>
            <person name="Engstrom E.M."/>
            <person name="Estelle M."/>
            <person name="Feng L."/>
            <person name="Finet C."/>
            <person name="Floyd S.K."/>
            <person name="Frommer W.B."/>
            <person name="Fujita T."/>
            <person name="Gramzow L."/>
            <person name="Gutensohn M."/>
            <person name="Harholt J."/>
            <person name="Hattori M."/>
            <person name="Heyl A."/>
            <person name="Hirai T."/>
            <person name="Hiwatashi Y."/>
            <person name="Ishikawa M."/>
            <person name="Iwata M."/>
            <person name="Karol K.G."/>
            <person name="Koehler B."/>
            <person name="Kolukisaoglu U."/>
            <person name="Kubo M."/>
            <person name="Kurata T."/>
            <person name="Lalonde S."/>
            <person name="Li K."/>
            <person name="Li Y."/>
            <person name="Litt A."/>
            <person name="Lyons E."/>
            <person name="Manning G."/>
            <person name="Maruyama T."/>
            <person name="Michael T.P."/>
            <person name="Mikami K."/>
            <person name="Miyazaki S."/>
            <person name="Morinaga S."/>
            <person name="Murata T."/>
            <person name="Mueller-Roeber B."/>
            <person name="Nelson D.R."/>
            <person name="Obara M."/>
            <person name="Oguri Y."/>
            <person name="Olmstead R.G."/>
            <person name="Onodera N."/>
            <person name="Petersen B.L."/>
            <person name="Pils B."/>
            <person name="Prigge M."/>
            <person name="Rensing S.A."/>
            <person name="Riano-Pachon D.M."/>
            <person name="Roberts A.W."/>
            <person name="Sato Y."/>
            <person name="Scheller H.V."/>
            <person name="Schulz B."/>
            <person name="Schulz C."/>
            <person name="Shakirov E.V."/>
            <person name="Shibagaki N."/>
            <person name="Shinohara N."/>
            <person name="Shippen D.E."/>
            <person name="Soerensen I."/>
            <person name="Sotooka R."/>
            <person name="Sugimoto N."/>
            <person name="Sugita M."/>
            <person name="Sumikawa N."/>
            <person name="Tanurdzic M."/>
            <person name="Theissen G."/>
            <person name="Ulvskov P."/>
            <person name="Wakazuki S."/>
            <person name="Weng J.K."/>
            <person name="Willats W.W."/>
            <person name="Wipf D."/>
            <person name="Wolf P.G."/>
            <person name="Yang L."/>
            <person name="Zimmer A.D."/>
            <person name="Zhu Q."/>
            <person name="Mitros T."/>
            <person name="Hellsten U."/>
            <person name="Loque D."/>
            <person name="Otillar R."/>
            <person name="Salamov A."/>
            <person name="Schmutz J."/>
            <person name="Shapiro H."/>
            <person name="Lindquist E."/>
            <person name="Lucas S."/>
            <person name="Rokhsar D."/>
            <person name="Grigoriev I.V."/>
        </authorList>
    </citation>
    <scope>NUCLEOTIDE SEQUENCE [LARGE SCALE GENOMIC DNA]</scope>
</reference>
<sequence length="283" mass="31539">MTSLLQFLEVEWPFLLCILEVGLCVAAAIAVVVKFEARPSTKRIDSSGNGGDAAALASIQLFRCSSGVLHPAWLAGIRAISFIYLLSIWIISFVANGPLSLVFYTQWTFTLLVIYFGLASYISIAKLVSGAAKEKKIVLLEESLGDEETGNFIEQESIADATEDETDASAGFIGYATLVIFQTATAASVLTDTVYWFILVPYVLASPFFDLNFVNINMHGANAIFLLVELFLNDLPFPWFRGAYFVFWTAAYVVFQWFIHGTRLLTWWPYPFLEVSTHYAPAW</sequence>
<evidence type="ECO:0000313" key="3">
    <source>
        <dbReference type="Proteomes" id="UP000001514"/>
    </source>
</evidence>
<dbReference type="OMA" id="RNTAGVW"/>